<evidence type="ECO:0000313" key="2">
    <source>
        <dbReference type="EMBL" id="SHL67597.1"/>
    </source>
</evidence>
<dbReference type="EMBL" id="FRCF01000002">
    <property type="protein sequence ID" value="SHL67597.1"/>
    <property type="molecule type" value="Genomic_DNA"/>
</dbReference>
<keyword evidence="1" id="KW-1133">Transmembrane helix</keyword>
<keyword evidence="1" id="KW-0472">Membrane</keyword>
<accession>A0A1M7CKA6</accession>
<dbReference type="STRING" id="1123231.SAMN02745189_00806"/>
<dbReference type="Pfam" id="PF14036">
    <property type="entry name" value="YlaH"/>
    <property type="match status" value="1"/>
</dbReference>
<evidence type="ECO:0000256" key="1">
    <source>
        <dbReference type="SAM" id="Phobius"/>
    </source>
</evidence>
<evidence type="ECO:0000313" key="3">
    <source>
        <dbReference type="Proteomes" id="UP000184206"/>
    </source>
</evidence>
<feature type="transmembrane region" description="Helical" evidence="1">
    <location>
        <begin position="33"/>
        <end position="52"/>
    </location>
</feature>
<organism evidence="2 3">
    <name type="scientific">Lacicoccus alkaliphilus DSM 16010</name>
    <dbReference type="NCBI Taxonomy" id="1123231"/>
    <lineage>
        <taxon>Bacteria</taxon>
        <taxon>Bacillati</taxon>
        <taxon>Bacillota</taxon>
        <taxon>Bacilli</taxon>
        <taxon>Bacillales</taxon>
        <taxon>Salinicoccaceae</taxon>
        <taxon>Lacicoccus</taxon>
    </lineage>
</organism>
<gene>
    <name evidence="2" type="ORF">SAMN02745189_00806</name>
</gene>
<proteinExistence type="predicted"/>
<keyword evidence="3" id="KW-1185">Reference proteome</keyword>
<sequence>MFLPAVLSNASVNVNERLTFFGRLYGLDTNPELGMWLLFITIFVLSIIVYVLGFARKIKPWQNIVIYIVMFFGCLILTFFGAFLPVAESLIVAAIVLGLYRFRLHRERKAGNIPPKEKEAR</sequence>
<dbReference type="RefSeq" id="WP_245772737.1">
    <property type="nucleotide sequence ID" value="NZ_FRCF01000002.1"/>
</dbReference>
<dbReference type="Proteomes" id="UP000184206">
    <property type="component" value="Unassembled WGS sequence"/>
</dbReference>
<protein>
    <submittedName>
        <fullName evidence="2">YlaH-like protein</fullName>
    </submittedName>
</protein>
<feature type="transmembrane region" description="Helical" evidence="1">
    <location>
        <begin position="64"/>
        <end position="80"/>
    </location>
</feature>
<dbReference type="InterPro" id="IPR025620">
    <property type="entry name" value="YlaH"/>
</dbReference>
<keyword evidence="1" id="KW-0812">Transmembrane</keyword>
<reference evidence="2 3" key="1">
    <citation type="submission" date="2016-11" db="EMBL/GenBank/DDBJ databases">
        <authorList>
            <person name="Jaros S."/>
            <person name="Januszkiewicz K."/>
            <person name="Wedrychowicz H."/>
        </authorList>
    </citation>
    <scope>NUCLEOTIDE SEQUENCE [LARGE SCALE GENOMIC DNA]</scope>
    <source>
        <strain evidence="2 3">DSM 16010</strain>
    </source>
</reference>
<name>A0A1M7CKA6_9BACL</name>
<dbReference type="AlphaFoldDB" id="A0A1M7CKA6"/>
<feature type="transmembrane region" description="Helical" evidence="1">
    <location>
        <begin position="86"/>
        <end position="102"/>
    </location>
</feature>